<protein>
    <submittedName>
        <fullName evidence="1">Uncharacterized protein</fullName>
    </submittedName>
</protein>
<keyword evidence="2" id="KW-1185">Reference proteome</keyword>
<reference evidence="1 2" key="1">
    <citation type="submission" date="2023-07" db="EMBL/GenBank/DDBJ databases">
        <title>Sorghum-associated microbial communities from plants grown in Nebraska, USA.</title>
        <authorList>
            <person name="Schachtman D."/>
        </authorList>
    </citation>
    <scope>NUCLEOTIDE SEQUENCE [LARGE SCALE GENOMIC DNA]</scope>
    <source>
        <strain evidence="1 2">3262</strain>
    </source>
</reference>
<proteinExistence type="predicted"/>
<gene>
    <name evidence="1" type="ORF">J2W55_001173</name>
</gene>
<evidence type="ECO:0000313" key="1">
    <source>
        <dbReference type="EMBL" id="MDR6941345.1"/>
    </source>
</evidence>
<dbReference type="EMBL" id="JAVDUU010000001">
    <property type="protein sequence ID" value="MDR6941345.1"/>
    <property type="molecule type" value="Genomic_DNA"/>
</dbReference>
<comment type="caution">
    <text evidence="1">The sequence shown here is derived from an EMBL/GenBank/DDBJ whole genome shotgun (WGS) entry which is preliminary data.</text>
</comment>
<evidence type="ECO:0000313" key="2">
    <source>
        <dbReference type="Proteomes" id="UP001247620"/>
    </source>
</evidence>
<name>A0ABU1T801_9SPHI</name>
<organism evidence="1 2">
    <name type="scientific">Mucilaginibacter pocheonensis</name>
    <dbReference type="NCBI Taxonomy" id="398050"/>
    <lineage>
        <taxon>Bacteria</taxon>
        <taxon>Pseudomonadati</taxon>
        <taxon>Bacteroidota</taxon>
        <taxon>Sphingobacteriia</taxon>
        <taxon>Sphingobacteriales</taxon>
        <taxon>Sphingobacteriaceae</taxon>
        <taxon>Mucilaginibacter</taxon>
    </lineage>
</organism>
<sequence length="113" mass="12623">MKFPEEQIDALKAIIPSVSQANEGGYDYLLLENLILPDGCQPAVTDALLCPSPREGYSSRLFFASQITGGPQRNWNGNIRALGRNWYAVSWQTIPGLKLVEMLMIHLKALRHP</sequence>
<dbReference type="Proteomes" id="UP001247620">
    <property type="component" value="Unassembled WGS sequence"/>
</dbReference>
<dbReference type="RefSeq" id="WP_310092986.1">
    <property type="nucleotide sequence ID" value="NZ_JAVDUU010000001.1"/>
</dbReference>
<accession>A0ABU1T801</accession>